<dbReference type="AlphaFoldDB" id="A0A8J2I7N9"/>
<dbReference type="SUPFAM" id="SSF103473">
    <property type="entry name" value="MFS general substrate transporter"/>
    <property type="match status" value="1"/>
</dbReference>
<dbReference type="PANTHER" id="PTHR23501">
    <property type="entry name" value="MAJOR FACILITATOR SUPERFAMILY"/>
    <property type="match status" value="1"/>
</dbReference>
<protein>
    <recommendedName>
        <fullName evidence="6">Major facilitator superfamily (MFS) profile domain-containing protein</fullName>
    </recommendedName>
</protein>
<evidence type="ECO:0000256" key="4">
    <source>
        <dbReference type="ARBA" id="ARBA00023136"/>
    </source>
</evidence>
<dbReference type="InterPro" id="IPR005829">
    <property type="entry name" value="Sugar_transporter_CS"/>
</dbReference>
<feature type="transmembrane region" description="Helical" evidence="5">
    <location>
        <begin position="147"/>
        <end position="169"/>
    </location>
</feature>
<feature type="transmembrane region" description="Helical" evidence="5">
    <location>
        <begin position="94"/>
        <end position="114"/>
    </location>
</feature>
<sequence length="337" mass="37398">MSSSTVGPAKALELRHMNQNHEEISGSKDNDDTTEIIVSQRDDCPPEYLTGIRFWAIVAVVATSLFVTNLEIPIVTTSTIAITNQFGRFDNIDWVNSSYLLGYVAFLVIIAKLSDIFGRRFMLSLSLVTFIIFSAACGASQSLTQLIVLRAFQGIGGSGCFAIGTVLLLELVPPQSYAKLVTNMSAVYALSLLLGPILGGLLSEKANWRWVFLINIPIAVPAVVCLILAMPQNFPYHGQPNDRTKRNTFGKETFQRVDWVGTTLLLFATLSLTAGFEEAGSQFRWGSAYVIALIVVSGVLWICLLFWERRLTLQETTVEPVFPWRFVKNREMLSLML</sequence>
<evidence type="ECO:0000256" key="5">
    <source>
        <dbReference type="SAM" id="Phobius"/>
    </source>
</evidence>
<dbReference type="PROSITE" id="PS00216">
    <property type="entry name" value="SUGAR_TRANSPORT_1"/>
    <property type="match status" value="1"/>
</dbReference>
<dbReference type="PANTHER" id="PTHR23501:SF43">
    <property type="entry name" value="MULTIDRUG TRANSPORTER, PUTATIVE (AFU_ORTHOLOGUE AFUA_6G03040)-RELATED"/>
    <property type="match status" value="1"/>
</dbReference>
<evidence type="ECO:0000256" key="2">
    <source>
        <dbReference type="ARBA" id="ARBA00022692"/>
    </source>
</evidence>
<feature type="transmembrane region" description="Helical" evidence="5">
    <location>
        <begin position="181"/>
        <end position="202"/>
    </location>
</feature>
<dbReference type="InterPro" id="IPR011701">
    <property type="entry name" value="MFS"/>
</dbReference>
<comment type="caution">
    <text evidence="7">The sequence shown here is derived from an EMBL/GenBank/DDBJ whole genome shotgun (WGS) entry which is preliminary data.</text>
</comment>
<keyword evidence="2 5" id="KW-0812">Transmembrane</keyword>
<feature type="transmembrane region" description="Helical" evidence="5">
    <location>
        <begin position="208"/>
        <end position="236"/>
    </location>
</feature>
<dbReference type="OrthoDB" id="440553at2759"/>
<keyword evidence="8" id="KW-1185">Reference proteome</keyword>
<keyword evidence="4 5" id="KW-0472">Membrane</keyword>
<feature type="transmembrane region" description="Helical" evidence="5">
    <location>
        <begin position="121"/>
        <end position="141"/>
    </location>
</feature>
<comment type="subcellular location">
    <subcellularLocation>
        <location evidence="1">Membrane</location>
        <topology evidence="1">Multi-pass membrane protein</topology>
    </subcellularLocation>
</comment>
<keyword evidence="3 5" id="KW-1133">Transmembrane helix</keyword>
<dbReference type="GO" id="GO:0022857">
    <property type="term" value="F:transmembrane transporter activity"/>
    <property type="evidence" value="ECO:0007669"/>
    <property type="project" value="InterPro"/>
</dbReference>
<evidence type="ECO:0000256" key="3">
    <source>
        <dbReference type="ARBA" id="ARBA00022989"/>
    </source>
</evidence>
<evidence type="ECO:0000313" key="8">
    <source>
        <dbReference type="Proteomes" id="UP000676310"/>
    </source>
</evidence>
<dbReference type="GO" id="GO:0005886">
    <property type="term" value="C:plasma membrane"/>
    <property type="evidence" value="ECO:0007669"/>
    <property type="project" value="TreeGrafter"/>
</dbReference>
<dbReference type="Proteomes" id="UP000676310">
    <property type="component" value="Unassembled WGS sequence"/>
</dbReference>
<feature type="transmembrane region" description="Helical" evidence="5">
    <location>
        <begin position="54"/>
        <end position="74"/>
    </location>
</feature>
<gene>
    <name evidence="7" type="ORF">ALTATR162_LOCUS9812</name>
</gene>
<feature type="transmembrane region" description="Helical" evidence="5">
    <location>
        <begin position="288"/>
        <end position="307"/>
    </location>
</feature>
<organism evidence="7 8">
    <name type="scientific">Alternaria atra</name>
    <dbReference type="NCBI Taxonomy" id="119953"/>
    <lineage>
        <taxon>Eukaryota</taxon>
        <taxon>Fungi</taxon>
        <taxon>Dikarya</taxon>
        <taxon>Ascomycota</taxon>
        <taxon>Pezizomycotina</taxon>
        <taxon>Dothideomycetes</taxon>
        <taxon>Pleosporomycetidae</taxon>
        <taxon>Pleosporales</taxon>
        <taxon>Pleosporineae</taxon>
        <taxon>Pleosporaceae</taxon>
        <taxon>Alternaria</taxon>
        <taxon>Alternaria sect. Ulocladioides</taxon>
    </lineage>
</organism>
<dbReference type="EMBL" id="CAJRGZ010000027">
    <property type="protein sequence ID" value="CAG5181742.1"/>
    <property type="molecule type" value="Genomic_DNA"/>
</dbReference>
<proteinExistence type="predicted"/>
<name>A0A8J2I7N9_9PLEO</name>
<accession>A0A8J2I7N9</accession>
<evidence type="ECO:0000256" key="1">
    <source>
        <dbReference type="ARBA" id="ARBA00004141"/>
    </source>
</evidence>
<feature type="domain" description="Major facilitator superfamily (MFS) profile" evidence="6">
    <location>
        <begin position="57"/>
        <end position="337"/>
    </location>
</feature>
<dbReference type="Gene3D" id="1.20.1720.10">
    <property type="entry name" value="Multidrug resistance protein D"/>
    <property type="match status" value="1"/>
</dbReference>
<dbReference type="PROSITE" id="PS50850">
    <property type="entry name" value="MFS"/>
    <property type="match status" value="1"/>
</dbReference>
<dbReference type="InterPro" id="IPR020846">
    <property type="entry name" value="MFS_dom"/>
</dbReference>
<evidence type="ECO:0000313" key="7">
    <source>
        <dbReference type="EMBL" id="CAG5181742.1"/>
    </source>
</evidence>
<reference evidence="7" key="1">
    <citation type="submission" date="2021-05" db="EMBL/GenBank/DDBJ databases">
        <authorList>
            <person name="Stam R."/>
        </authorList>
    </citation>
    <scope>NUCLEOTIDE SEQUENCE</scope>
    <source>
        <strain evidence="7">CS162</strain>
    </source>
</reference>
<dbReference type="Pfam" id="PF07690">
    <property type="entry name" value="MFS_1"/>
    <property type="match status" value="1"/>
</dbReference>
<dbReference type="InterPro" id="IPR036259">
    <property type="entry name" value="MFS_trans_sf"/>
</dbReference>
<evidence type="ECO:0000259" key="6">
    <source>
        <dbReference type="PROSITE" id="PS50850"/>
    </source>
</evidence>
<dbReference type="RefSeq" id="XP_043173383.1">
    <property type="nucleotide sequence ID" value="XM_043317448.1"/>
</dbReference>
<dbReference type="GeneID" id="67022075"/>